<evidence type="ECO:0000256" key="1">
    <source>
        <dbReference type="SAM" id="Phobius"/>
    </source>
</evidence>
<keyword evidence="1" id="KW-0472">Membrane</keyword>
<dbReference type="AlphaFoldDB" id="A0A0V0WQA9"/>
<proteinExistence type="predicted"/>
<keyword evidence="3" id="KW-1185">Reference proteome</keyword>
<gene>
    <name evidence="2" type="ORF">T12_1931</name>
</gene>
<sequence>LLKPTLAPPSRMPLLLFPLTSTIHSAKPPRMLALLLVLMSCALSMSLLPLPSPMVLIKSLLAWARRTFLFLIS</sequence>
<feature type="transmembrane region" description="Helical" evidence="1">
    <location>
        <begin position="35"/>
        <end position="57"/>
    </location>
</feature>
<protein>
    <submittedName>
        <fullName evidence="2">Uncharacterized protein</fullName>
    </submittedName>
</protein>
<feature type="non-terminal residue" evidence="2">
    <location>
        <position position="1"/>
    </location>
</feature>
<dbReference type="EMBL" id="JYDQ01005508">
    <property type="protein sequence ID" value="KRX77974.1"/>
    <property type="molecule type" value="Genomic_DNA"/>
</dbReference>
<organism evidence="2 3">
    <name type="scientific">Trichinella patagoniensis</name>
    <dbReference type="NCBI Taxonomy" id="990121"/>
    <lineage>
        <taxon>Eukaryota</taxon>
        <taxon>Metazoa</taxon>
        <taxon>Ecdysozoa</taxon>
        <taxon>Nematoda</taxon>
        <taxon>Enoplea</taxon>
        <taxon>Dorylaimia</taxon>
        <taxon>Trichinellida</taxon>
        <taxon>Trichinellidae</taxon>
        <taxon>Trichinella</taxon>
    </lineage>
</organism>
<comment type="caution">
    <text evidence="2">The sequence shown here is derived from an EMBL/GenBank/DDBJ whole genome shotgun (WGS) entry which is preliminary data.</text>
</comment>
<dbReference type="Proteomes" id="UP000054783">
    <property type="component" value="Unassembled WGS sequence"/>
</dbReference>
<accession>A0A0V0WQA9</accession>
<feature type="non-terminal residue" evidence="2">
    <location>
        <position position="73"/>
    </location>
</feature>
<keyword evidence="1" id="KW-1133">Transmembrane helix</keyword>
<evidence type="ECO:0000313" key="3">
    <source>
        <dbReference type="Proteomes" id="UP000054783"/>
    </source>
</evidence>
<evidence type="ECO:0000313" key="2">
    <source>
        <dbReference type="EMBL" id="KRX77974.1"/>
    </source>
</evidence>
<name>A0A0V0WQA9_9BILA</name>
<keyword evidence="1" id="KW-0812">Transmembrane</keyword>
<reference evidence="2 3" key="1">
    <citation type="submission" date="2015-01" db="EMBL/GenBank/DDBJ databases">
        <title>Evolution of Trichinella species and genotypes.</title>
        <authorList>
            <person name="Korhonen P.K."/>
            <person name="Edoardo P."/>
            <person name="Giuseppe L.R."/>
            <person name="Gasser R.B."/>
        </authorList>
    </citation>
    <scope>NUCLEOTIDE SEQUENCE [LARGE SCALE GENOMIC DNA]</scope>
    <source>
        <strain evidence="2">ISS2496</strain>
    </source>
</reference>